<evidence type="ECO:0000256" key="2">
    <source>
        <dbReference type="ARBA" id="ARBA00022448"/>
    </source>
</evidence>
<name>A0ABV6QYP2_9CAUL</name>
<comment type="subcellular location">
    <subcellularLocation>
        <location evidence="1 9">Cell membrane</location>
        <topology evidence="1 9">Single-pass membrane protein</topology>
    </subcellularLocation>
</comment>
<comment type="subunit">
    <text evidence="9">The Tat system comprises two distinct complexes: a TatABC complex, containing multiple copies of TatA, TatB and TatC subunits, and a separate TatA complex, containing only TatA subunits. Substrates initially bind to the TatABC complex, which probably triggers association of the separate TatA complex to form the active translocon.</text>
</comment>
<feature type="compositionally biased region" description="Basic and acidic residues" evidence="10">
    <location>
        <begin position="62"/>
        <end position="71"/>
    </location>
</feature>
<keyword evidence="2 9" id="KW-0813">Transport</keyword>
<organism evidence="11 12">
    <name type="scientific">Brevundimonas balnearis</name>
    <dbReference type="NCBI Taxonomy" id="1572858"/>
    <lineage>
        <taxon>Bacteria</taxon>
        <taxon>Pseudomonadati</taxon>
        <taxon>Pseudomonadota</taxon>
        <taxon>Alphaproteobacteria</taxon>
        <taxon>Caulobacterales</taxon>
        <taxon>Caulobacteraceae</taxon>
        <taxon>Brevundimonas</taxon>
    </lineage>
</organism>
<dbReference type="HAMAP" id="MF_00236">
    <property type="entry name" value="TatA_E"/>
    <property type="match status" value="1"/>
</dbReference>
<evidence type="ECO:0000313" key="11">
    <source>
        <dbReference type="EMBL" id="MFC0632484.1"/>
    </source>
</evidence>
<feature type="region of interest" description="Disordered" evidence="10">
    <location>
        <begin position="43"/>
        <end position="71"/>
    </location>
</feature>
<evidence type="ECO:0000313" key="12">
    <source>
        <dbReference type="Proteomes" id="UP001589906"/>
    </source>
</evidence>
<feature type="transmembrane region" description="Helical" evidence="9">
    <location>
        <begin position="6"/>
        <end position="22"/>
    </location>
</feature>
<keyword evidence="3 9" id="KW-1003">Cell membrane</keyword>
<evidence type="ECO:0000256" key="9">
    <source>
        <dbReference type="HAMAP-Rule" id="MF_00236"/>
    </source>
</evidence>
<dbReference type="Proteomes" id="UP001589906">
    <property type="component" value="Unassembled WGS sequence"/>
</dbReference>
<comment type="caution">
    <text evidence="11">The sequence shown here is derived from an EMBL/GenBank/DDBJ whole genome shotgun (WGS) entry which is preliminary data.</text>
</comment>
<evidence type="ECO:0000256" key="10">
    <source>
        <dbReference type="SAM" id="MobiDB-lite"/>
    </source>
</evidence>
<dbReference type="EMBL" id="JBHLSW010000003">
    <property type="protein sequence ID" value="MFC0632484.1"/>
    <property type="molecule type" value="Genomic_DNA"/>
</dbReference>
<gene>
    <name evidence="9" type="primary">tatA</name>
    <name evidence="11" type="ORF">ACFFGE_01135</name>
</gene>
<comment type="function">
    <text evidence="9">Part of the twin-arginine translocation (Tat) system that transports large folded proteins containing a characteristic twin-arginine motif in their signal peptide across membranes. TatA could form the protein-conducting channel of the Tat system.</text>
</comment>
<dbReference type="PANTHER" id="PTHR42982">
    <property type="entry name" value="SEC-INDEPENDENT PROTEIN TRANSLOCASE PROTEIN TATA"/>
    <property type="match status" value="1"/>
</dbReference>
<accession>A0ABV6QYP2</accession>
<dbReference type="NCBIfam" id="TIGR01411">
    <property type="entry name" value="tatAE"/>
    <property type="match status" value="1"/>
</dbReference>
<reference evidence="11 12" key="1">
    <citation type="submission" date="2024-09" db="EMBL/GenBank/DDBJ databases">
        <authorList>
            <person name="Sun Q."/>
            <person name="Mori K."/>
        </authorList>
    </citation>
    <scope>NUCLEOTIDE SEQUENCE [LARGE SCALE GENOMIC DNA]</scope>
    <source>
        <strain evidence="11 12">NCAIM B.02621</strain>
    </source>
</reference>
<evidence type="ECO:0000256" key="5">
    <source>
        <dbReference type="ARBA" id="ARBA00022927"/>
    </source>
</evidence>
<proteinExistence type="inferred from homology"/>
<dbReference type="RefSeq" id="WP_376833475.1">
    <property type="nucleotide sequence ID" value="NZ_JBHLSW010000003.1"/>
</dbReference>
<keyword evidence="12" id="KW-1185">Reference proteome</keyword>
<keyword evidence="7 9" id="KW-0811">Translocation</keyword>
<keyword evidence="5 9" id="KW-0653">Protein transport</keyword>
<sequence>MGAMSIWHWAIVVVVVLLLFGGRGKLSGLMGDAAKGIRAFRDGLKGEDDKGPADGVSSLPRTDAEKEDLKR</sequence>
<dbReference type="NCBIfam" id="NF001940">
    <property type="entry name" value="PRK00720.1"/>
    <property type="match status" value="1"/>
</dbReference>
<evidence type="ECO:0000256" key="8">
    <source>
        <dbReference type="ARBA" id="ARBA00023136"/>
    </source>
</evidence>
<dbReference type="InterPro" id="IPR003369">
    <property type="entry name" value="TatA/B/E"/>
</dbReference>
<keyword evidence="6 9" id="KW-1133">Transmembrane helix</keyword>
<evidence type="ECO:0000256" key="1">
    <source>
        <dbReference type="ARBA" id="ARBA00004162"/>
    </source>
</evidence>
<keyword evidence="4 9" id="KW-0812">Transmembrane</keyword>
<evidence type="ECO:0000256" key="7">
    <source>
        <dbReference type="ARBA" id="ARBA00023010"/>
    </source>
</evidence>
<dbReference type="PANTHER" id="PTHR42982:SF1">
    <property type="entry name" value="SEC-INDEPENDENT PROTEIN TRANSLOCASE PROTEIN TATA"/>
    <property type="match status" value="1"/>
</dbReference>
<dbReference type="InterPro" id="IPR006312">
    <property type="entry name" value="TatA/E"/>
</dbReference>
<dbReference type="Gene3D" id="1.20.5.3310">
    <property type="match status" value="1"/>
</dbReference>
<evidence type="ECO:0000256" key="3">
    <source>
        <dbReference type="ARBA" id="ARBA00022475"/>
    </source>
</evidence>
<comment type="similarity">
    <text evidence="9">Belongs to the TatA/E family.</text>
</comment>
<dbReference type="Pfam" id="PF02416">
    <property type="entry name" value="TatA_B_E"/>
    <property type="match status" value="1"/>
</dbReference>
<evidence type="ECO:0000256" key="4">
    <source>
        <dbReference type="ARBA" id="ARBA00022692"/>
    </source>
</evidence>
<keyword evidence="8 9" id="KW-0472">Membrane</keyword>
<protein>
    <recommendedName>
        <fullName evidence="9">Sec-independent protein translocase protein TatA</fullName>
    </recommendedName>
</protein>
<feature type="compositionally biased region" description="Basic and acidic residues" evidence="10">
    <location>
        <begin position="43"/>
        <end position="52"/>
    </location>
</feature>
<evidence type="ECO:0000256" key="6">
    <source>
        <dbReference type="ARBA" id="ARBA00022989"/>
    </source>
</evidence>